<evidence type="ECO:0000259" key="5">
    <source>
        <dbReference type="Pfam" id="PF01266"/>
    </source>
</evidence>
<keyword evidence="2" id="KW-0285">Flavoprotein</keyword>
<dbReference type="RefSeq" id="WP_040724169.1">
    <property type="nucleotide sequence ID" value="NZ_CAWPHS010000014.1"/>
</dbReference>
<dbReference type="Gene3D" id="3.50.50.60">
    <property type="entry name" value="FAD/NAD(P)-binding domain"/>
    <property type="match status" value="1"/>
</dbReference>
<evidence type="ECO:0000256" key="4">
    <source>
        <dbReference type="ARBA" id="ARBA00023002"/>
    </source>
</evidence>
<organism evidence="6 7">
    <name type="scientific">Nocardia veterana</name>
    <dbReference type="NCBI Taxonomy" id="132249"/>
    <lineage>
        <taxon>Bacteria</taxon>
        <taxon>Bacillati</taxon>
        <taxon>Actinomycetota</taxon>
        <taxon>Actinomycetes</taxon>
        <taxon>Mycobacteriales</taxon>
        <taxon>Nocardiaceae</taxon>
        <taxon>Nocardia</taxon>
    </lineage>
</organism>
<evidence type="ECO:0000256" key="3">
    <source>
        <dbReference type="ARBA" id="ARBA00022827"/>
    </source>
</evidence>
<keyword evidence="7" id="KW-1185">Reference proteome</keyword>
<proteinExistence type="predicted"/>
<dbReference type="EMBL" id="JAAXPE010000021">
    <property type="protein sequence ID" value="NKY87782.1"/>
    <property type="molecule type" value="Genomic_DNA"/>
</dbReference>
<dbReference type="InterPro" id="IPR006076">
    <property type="entry name" value="FAD-dep_OxRdtase"/>
</dbReference>
<dbReference type="InterPro" id="IPR036188">
    <property type="entry name" value="FAD/NAD-bd_sf"/>
</dbReference>
<comment type="caution">
    <text evidence="6">The sequence shown here is derived from an EMBL/GenBank/DDBJ whole genome shotgun (WGS) entry which is preliminary data.</text>
</comment>
<dbReference type="AlphaFoldDB" id="A0A7X6M061"/>
<reference evidence="6 7" key="1">
    <citation type="submission" date="2020-04" db="EMBL/GenBank/DDBJ databases">
        <title>MicrobeNet Type strains.</title>
        <authorList>
            <person name="Nicholson A.C."/>
        </authorList>
    </citation>
    <scope>NUCLEOTIDE SEQUENCE [LARGE SCALE GENOMIC DNA]</scope>
    <source>
        <strain evidence="6 7">DSM 44445</strain>
    </source>
</reference>
<evidence type="ECO:0000313" key="7">
    <source>
        <dbReference type="Proteomes" id="UP000523447"/>
    </source>
</evidence>
<keyword evidence="3" id="KW-0274">FAD</keyword>
<dbReference type="Proteomes" id="UP000523447">
    <property type="component" value="Unassembled WGS sequence"/>
</dbReference>
<dbReference type="GO" id="GO:0050660">
    <property type="term" value="F:flavin adenine dinucleotide binding"/>
    <property type="evidence" value="ECO:0007669"/>
    <property type="project" value="InterPro"/>
</dbReference>
<dbReference type="InterPro" id="IPR045170">
    <property type="entry name" value="MTOX"/>
</dbReference>
<dbReference type="PANTHER" id="PTHR10961:SF46">
    <property type="entry name" value="PEROXISOMAL SARCOSINE OXIDASE"/>
    <property type="match status" value="1"/>
</dbReference>
<dbReference type="PANTHER" id="PTHR10961">
    <property type="entry name" value="PEROXISOMAL SARCOSINE OXIDASE"/>
    <property type="match status" value="1"/>
</dbReference>
<dbReference type="SUPFAM" id="SSF51905">
    <property type="entry name" value="FAD/NAD(P)-binding domain"/>
    <property type="match status" value="1"/>
</dbReference>
<accession>A0A7X6M061</accession>
<comment type="cofactor">
    <cofactor evidence="1">
        <name>FAD</name>
        <dbReference type="ChEBI" id="CHEBI:57692"/>
    </cofactor>
</comment>
<gene>
    <name evidence="6" type="ORF">HGA07_19370</name>
</gene>
<dbReference type="GO" id="GO:0008115">
    <property type="term" value="F:sarcosine oxidase activity"/>
    <property type="evidence" value="ECO:0007669"/>
    <property type="project" value="TreeGrafter"/>
</dbReference>
<dbReference type="Pfam" id="PF01266">
    <property type="entry name" value="DAO"/>
    <property type="match status" value="1"/>
</dbReference>
<evidence type="ECO:0000313" key="6">
    <source>
        <dbReference type="EMBL" id="NKY87782.1"/>
    </source>
</evidence>
<sequence length="367" mass="37519">MTATSDVAVVGAGIVGLATAYALHRAGLSVTVYESGSPGGGQSAGQSRIFRHAHTDRRLVELAVAARRRWQEWEGEFGIELISGDGAVALGAGVADKLAILRDTPGVAARAIDPDEVASRLPLLAPYDGPAMLDETGGSIRTVAAIAALGARLRPALVADHVLTIRPAPGNSVEVRTGTTCSGHGAAVVCAGRGTAALARGSGLALPIQPSAHVRVSFRPRSAPPTTLATLQDSSGRFGETGIYAAAYPGNTHYGLGLSDTVATDGADAVDPAALAELAERAGAYVRRALPGLVPEPAGHVHCWVTRLPWGEDGVAAWQHENLTFVAGHNLFKLAPALGAVLADSVTTGRPAATLHPSRRLGDPDAA</sequence>
<feature type="domain" description="FAD dependent oxidoreductase" evidence="5">
    <location>
        <begin position="6"/>
        <end position="344"/>
    </location>
</feature>
<evidence type="ECO:0000256" key="2">
    <source>
        <dbReference type="ARBA" id="ARBA00022630"/>
    </source>
</evidence>
<protein>
    <submittedName>
        <fullName evidence="6">FAD-dependent oxidoreductase</fullName>
    </submittedName>
</protein>
<dbReference type="Gene3D" id="3.30.9.10">
    <property type="entry name" value="D-Amino Acid Oxidase, subunit A, domain 2"/>
    <property type="match status" value="1"/>
</dbReference>
<evidence type="ECO:0000256" key="1">
    <source>
        <dbReference type="ARBA" id="ARBA00001974"/>
    </source>
</evidence>
<name>A0A7X6M061_9NOCA</name>
<keyword evidence="4" id="KW-0560">Oxidoreductase</keyword>